<comment type="similarity">
    <text evidence="9">Belongs to the GSP H family.</text>
</comment>
<dbReference type="PRINTS" id="PR00885">
    <property type="entry name" value="BCTERIALGSPH"/>
</dbReference>
<evidence type="ECO:0000256" key="7">
    <source>
        <dbReference type="ARBA" id="ARBA00022989"/>
    </source>
</evidence>
<dbReference type="RefSeq" id="WP_075046634.1">
    <property type="nucleotide sequence ID" value="NZ_CP018743.1"/>
</dbReference>
<evidence type="ECO:0000259" key="11">
    <source>
        <dbReference type="Pfam" id="PF12019"/>
    </source>
</evidence>
<evidence type="ECO:0000256" key="9">
    <source>
        <dbReference type="ARBA" id="ARBA00025772"/>
    </source>
</evidence>
<keyword evidence="8" id="KW-0472">Membrane</keyword>
<dbReference type="SUPFAM" id="SSF54523">
    <property type="entry name" value="Pili subunits"/>
    <property type="match status" value="1"/>
</dbReference>
<evidence type="ECO:0000256" key="5">
    <source>
        <dbReference type="ARBA" id="ARBA00022519"/>
    </source>
</evidence>
<dbReference type="InterPro" id="IPR022346">
    <property type="entry name" value="T2SS_GspH"/>
</dbReference>
<feature type="domain" description="General secretion pathway GspH" evidence="11">
    <location>
        <begin position="44"/>
        <end position="146"/>
    </location>
</feature>
<dbReference type="Pfam" id="PF12019">
    <property type="entry name" value="GspH"/>
    <property type="match status" value="1"/>
</dbReference>
<proteinExistence type="inferred from homology"/>
<name>A0A1L5PXR7_PSEPU</name>
<comment type="subcellular location">
    <subcellularLocation>
        <location evidence="1">Cell inner membrane</location>
        <topology evidence="1">Single-pass membrane protein</topology>
    </subcellularLocation>
</comment>
<evidence type="ECO:0000256" key="10">
    <source>
        <dbReference type="ARBA" id="ARBA00030775"/>
    </source>
</evidence>
<evidence type="ECO:0000256" key="2">
    <source>
        <dbReference type="ARBA" id="ARBA00021549"/>
    </source>
</evidence>
<evidence type="ECO:0000313" key="12">
    <source>
        <dbReference type="EMBL" id="APO84816.1"/>
    </source>
</evidence>
<gene>
    <name evidence="12" type="ORF">BL240_26560</name>
</gene>
<dbReference type="InterPro" id="IPR045584">
    <property type="entry name" value="Pilin-like"/>
</dbReference>
<keyword evidence="6" id="KW-0812">Transmembrane</keyword>
<sequence length="154" mass="17139">MKQRRSRGFTLLELLLVMLLLGIVMGMAGFTFARDPQRVASQEASLFLQLVQYARQQAVLEGLTQGIRIDAQSYQLLKASEDGWEAAGRHRNIDLDLRLEIDGLPVPYALAGGAPQLLMYGNDEHTPFSLHFEADDVRLVSVSSDGLNDPQFVH</sequence>
<dbReference type="Proteomes" id="UP000185146">
    <property type="component" value="Chromosome"/>
</dbReference>
<keyword evidence="3" id="KW-1003">Cell membrane</keyword>
<evidence type="ECO:0000256" key="1">
    <source>
        <dbReference type="ARBA" id="ARBA00004377"/>
    </source>
</evidence>
<dbReference type="GO" id="GO:0015628">
    <property type="term" value="P:protein secretion by the type II secretion system"/>
    <property type="evidence" value="ECO:0007669"/>
    <property type="project" value="InterPro"/>
</dbReference>
<dbReference type="Gene3D" id="3.55.40.10">
    <property type="entry name" value="minor pseudopilin epsh domain"/>
    <property type="match status" value="1"/>
</dbReference>
<organism evidence="12 13">
    <name type="scientific">Pseudomonas putida</name>
    <name type="common">Arthrobacter siderocapsulatus</name>
    <dbReference type="NCBI Taxonomy" id="303"/>
    <lineage>
        <taxon>Bacteria</taxon>
        <taxon>Pseudomonadati</taxon>
        <taxon>Pseudomonadota</taxon>
        <taxon>Gammaproteobacteria</taxon>
        <taxon>Pseudomonadales</taxon>
        <taxon>Pseudomonadaceae</taxon>
        <taxon>Pseudomonas</taxon>
    </lineage>
</organism>
<evidence type="ECO:0000313" key="13">
    <source>
        <dbReference type="Proteomes" id="UP000185146"/>
    </source>
</evidence>
<evidence type="ECO:0000256" key="4">
    <source>
        <dbReference type="ARBA" id="ARBA00022481"/>
    </source>
</evidence>
<keyword evidence="4" id="KW-0488">Methylation</keyword>
<dbReference type="NCBIfam" id="TIGR01708">
    <property type="entry name" value="typeII_sec_gspH"/>
    <property type="match status" value="1"/>
</dbReference>
<keyword evidence="7" id="KW-1133">Transmembrane helix</keyword>
<dbReference type="AlphaFoldDB" id="A0A1L5PXR7"/>
<dbReference type="EMBL" id="CP018743">
    <property type="protein sequence ID" value="APO84816.1"/>
    <property type="molecule type" value="Genomic_DNA"/>
</dbReference>
<dbReference type="InterPro" id="IPR002416">
    <property type="entry name" value="T2SS_protein-GspH"/>
</dbReference>
<dbReference type="InterPro" id="IPR049875">
    <property type="entry name" value="TypeII_GspH"/>
</dbReference>
<evidence type="ECO:0000256" key="3">
    <source>
        <dbReference type="ARBA" id="ARBA00022475"/>
    </source>
</evidence>
<dbReference type="Pfam" id="PF07963">
    <property type="entry name" value="N_methyl"/>
    <property type="match status" value="1"/>
</dbReference>
<keyword evidence="5" id="KW-0997">Cell inner membrane</keyword>
<dbReference type="PROSITE" id="PS00409">
    <property type="entry name" value="PROKAR_NTER_METHYL"/>
    <property type="match status" value="1"/>
</dbReference>
<dbReference type="GO" id="GO:0015627">
    <property type="term" value="C:type II protein secretion system complex"/>
    <property type="evidence" value="ECO:0007669"/>
    <property type="project" value="InterPro"/>
</dbReference>
<dbReference type="GO" id="GO:0005886">
    <property type="term" value="C:plasma membrane"/>
    <property type="evidence" value="ECO:0007669"/>
    <property type="project" value="UniProtKB-SubCell"/>
</dbReference>
<evidence type="ECO:0000256" key="6">
    <source>
        <dbReference type="ARBA" id="ARBA00022692"/>
    </source>
</evidence>
<evidence type="ECO:0000256" key="8">
    <source>
        <dbReference type="ARBA" id="ARBA00023136"/>
    </source>
</evidence>
<accession>A0A1L5PXR7</accession>
<dbReference type="NCBIfam" id="TIGR02532">
    <property type="entry name" value="IV_pilin_GFxxxE"/>
    <property type="match status" value="1"/>
</dbReference>
<reference evidence="12 13" key="1">
    <citation type="submission" date="2016-12" db="EMBL/GenBank/DDBJ databases">
        <title>Draft Genome Sequence of Mercury Resistant Pseudomonas DRA525.</title>
        <authorList>
            <person name="Drace K.M."/>
        </authorList>
    </citation>
    <scope>NUCLEOTIDE SEQUENCE [LARGE SCALE GENOMIC DNA]</scope>
    <source>
        <strain evidence="12 13">DRA525</strain>
    </source>
</reference>
<dbReference type="InterPro" id="IPR012902">
    <property type="entry name" value="N_methyl_site"/>
</dbReference>
<protein>
    <recommendedName>
        <fullName evidence="2">Type II secretion system protein H</fullName>
    </recommendedName>
    <alternativeName>
        <fullName evidence="10">General secretion pathway protein H</fullName>
    </alternativeName>
</protein>